<dbReference type="GO" id="GO:0005524">
    <property type="term" value="F:ATP binding"/>
    <property type="evidence" value="ECO:0007669"/>
    <property type="project" value="InterPro"/>
</dbReference>
<name>A0A6A6WUN6_9PLEO</name>
<feature type="compositionally biased region" description="Polar residues" evidence="10">
    <location>
        <begin position="510"/>
        <end position="526"/>
    </location>
</feature>
<evidence type="ECO:0000256" key="3">
    <source>
        <dbReference type="ARBA" id="ARBA00012513"/>
    </source>
</evidence>
<dbReference type="PROSITE" id="PS50011">
    <property type="entry name" value="PROTEIN_KINASE_DOM"/>
    <property type="match status" value="1"/>
</dbReference>
<sequence>MDTISKEDADHVKDHPFSSQELQALQATLKPRDDETDETIHLSASRDAASRDAIANLLFVLAGHPVATRLKSATRRRSAQLAALYVRLQYDDFALSLSIFDPLTTAVADYTSDLDIWKAVLQFIDLITPPPSKSIPASYFGTPFTRSSASHQGSDQSRADLKDPLRRELNDWTYENVSGFWEKYFEGKDWAERCTNIFQDLSKRHNGNALQEYPAKHSEDKIWEWLDGFQTEFLEPQKSLGSPQEKPHLDSSRGKYFRTKKTGEITGGQHKRQLDLLVKRRSVSTNKLHDWREVLVVGELTCSPKKDAWSDTFLQLAVYVREVLTVQPLRRFVHGFLLFGDEMQLWVFDRSGAYGSEFNVCEKPERFISAISAYALMSDEELGLDTFVQQDGRQATIVMENATSKEDMVLGLERWPFVVQRSIVSRGTACHRTTDEECVVKFSWRSAERRAESDLLKSARASAGIARLVCACDLTSIKELRSGLDFSSAKGARRKTFRLVDARTPDDTKQSFTGQPTQRENMTISGSKRRNDSSANRDERVSKRPRRSSRCQEVAPSDLDKSQAQFAKPQELFRNRILTCIVVSPAGRPLRHFRSPTEFLTGMRDAIRAHKALFMDSKILHRDISEHNIILTDPKKNSGFSGMLIDLDLAVAVGENRQNEQTEARHMAGTLQFMAIEILEGGLDSKTAGIEHTYRHDLESFFYVFLSICICYGWEAGEAPESNILSGWYTGKIKDIYRFKLGDMGPGGFEKIILPKFSPTFQCVIDLAMRLREILFSTGALDIGTREDPEELYGPMVGAFDNAIQALSW</sequence>
<dbReference type="PANTHER" id="PTHR38248">
    <property type="entry name" value="FUNK1 6"/>
    <property type="match status" value="1"/>
</dbReference>
<evidence type="ECO:0000256" key="10">
    <source>
        <dbReference type="SAM" id="MobiDB-lite"/>
    </source>
</evidence>
<reference evidence="12" key="1">
    <citation type="journal article" date="2020" name="Stud. Mycol.">
        <title>101 Dothideomycetes genomes: a test case for predicting lifestyles and emergence of pathogens.</title>
        <authorList>
            <person name="Haridas S."/>
            <person name="Albert R."/>
            <person name="Binder M."/>
            <person name="Bloem J."/>
            <person name="Labutti K."/>
            <person name="Salamov A."/>
            <person name="Andreopoulos B."/>
            <person name="Baker S."/>
            <person name="Barry K."/>
            <person name="Bills G."/>
            <person name="Bluhm B."/>
            <person name="Cannon C."/>
            <person name="Castanera R."/>
            <person name="Culley D."/>
            <person name="Daum C."/>
            <person name="Ezra D."/>
            <person name="Gonzalez J."/>
            <person name="Henrissat B."/>
            <person name="Kuo A."/>
            <person name="Liang C."/>
            <person name="Lipzen A."/>
            <person name="Lutzoni F."/>
            <person name="Magnuson J."/>
            <person name="Mondo S."/>
            <person name="Nolan M."/>
            <person name="Ohm R."/>
            <person name="Pangilinan J."/>
            <person name="Park H.-J."/>
            <person name="Ramirez L."/>
            <person name="Alfaro M."/>
            <person name="Sun H."/>
            <person name="Tritt A."/>
            <person name="Yoshinaga Y."/>
            <person name="Zwiers L.-H."/>
            <person name="Turgeon B."/>
            <person name="Goodwin S."/>
            <person name="Spatafora J."/>
            <person name="Crous P."/>
            <person name="Grigoriev I."/>
        </authorList>
    </citation>
    <scope>NUCLEOTIDE SEQUENCE</scope>
    <source>
        <strain evidence="12">CBS 109.77</strain>
    </source>
</reference>
<dbReference type="InterPro" id="IPR011009">
    <property type="entry name" value="Kinase-like_dom_sf"/>
</dbReference>
<dbReference type="AlphaFoldDB" id="A0A6A6WUN6"/>
<evidence type="ECO:0000256" key="8">
    <source>
        <dbReference type="ARBA" id="ARBA00047899"/>
    </source>
</evidence>
<dbReference type="InterPro" id="IPR008266">
    <property type="entry name" value="Tyr_kinase_AS"/>
</dbReference>
<dbReference type="Proteomes" id="UP000799757">
    <property type="component" value="Unassembled WGS sequence"/>
</dbReference>
<comment type="catalytic activity">
    <reaction evidence="9">
        <text>L-seryl-[protein] + ATP = O-phospho-L-seryl-[protein] + ADP + H(+)</text>
        <dbReference type="Rhea" id="RHEA:17989"/>
        <dbReference type="Rhea" id="RHEA-COMP:9863"/>
        <dbReference type="Rhea" id="RHEA-COMP:11604"/>
        <dbReference type="ChEBI" id="CHEBI:15378"/>
        <dbReference type="ChEBI" id="CHEBI:29999"/>
        <dbReference type="ChEBI" id="CHEBI:30616"/>
        <dbReference type="ChEBI" id="CHEBI:83421"/>
        <dbReference type="ChEBI" id="CHEBI:456216"/>
        <dbReference type="EC" id="2.7.11.1"/>
    </reaction>
</comment>
<dbReference type="InterPro" id="IPR000719">
    <property type="entry name" value="Prot_kinase_dom"/>
</dbReference>
<proteinExistence type="predicted"/>
<evidence type="ECO:0000256" key="7">
    <source>
        <dbReference type="ARBA" id="ARBA00033194"/>
    </source>
</evidence>
<dbReference type="EMBL" id="MU002293">
    <property type="protein sequence ID" value="KAF2787663.1"/>
    <property type="molecule type" value="Genomic_DNA"/>
</dbReference>
<evidence type="ECO:0000256" key="5">
    <source>
        <dbReference type="ARBA" id="ARBA00019973"/>
    </source>
</evidence>
<feature type="domain" description="Protein kinase" evidence="11">
    <location>
        <begin position="343"/>
        <end position="797"/>
    </location>
</feature>
<gene>
    <name evidence="12" type="ORF">K505DRAFT_329523</name>
</gene>
<evidence type="ECO:0000256" key="9">
    <source>
        <dbReference type="ARBA" id="ARBA00048679"/>
    </source>
</evidence>
<evidence type="ECO:0000256" key="1">
    <source>
        <dbReference type="ARBA" id="ARBA00003747"/>
    </source>
</evidence>
<comment type="catalytic activity">
    <reaction evidence="8">
        <text>L-threonyl-[protein] + ATP = O-phospho-L-threonyl-[protein] + ADP + H(+)</text>
        <dbReference type="Rhea" id="RHEA:46608"/>
        <dbReference type="Rhea" id="RHEA-COMP:11060"/>
        <dbReference type="Rhea" id="RHEA-COMP:11605"/>
        <dbReference type="ChEBI" id="CHEBI:15378"/>
        <dbReference type="ChEBI" id="CHEBI:30013"/>
        <dbReference type="ChEBI" id="CHEBI:30616"/>
        <dbReference type="ChEBI" id="CHEBI:61977"/>
        <dbReference type="ChEBI" id="CHEBI:456216"/>
        <dbReference type="EC" id="2.7.11.1"/>
    </reaction>
</comment>
<feature type="compositionally biased region" description="Basic and acidic residues" evidence="10">
    <location>
        <begin position="529"/>
        <end position="542"/>
    </location>
</feature>
<evidence type="ECO:0000256" key="6">
    <source>
        <dbReference type="ARBA" id="ARBA00030980"/>
    </source>
</evidence>
<protein>
    <recommendedName>
        <fullName evidence="5">EKC/KEOPS complex subunit BUD32</fullName>
        <ecNumber evidence="3">2.7.11.1</ecNumber>
    </recommendedName>
    <alternativeName>
        <fullName evidence="6 7">Atypical Serine/threonine protein kinase BUD32</fullName>
    </alternativeName>
    <alternativeName>
        <fullName evidence="4">EKC/KEOPS complex subunit bud32</fullName>
    </alternativeName>
</protein>
<dbReference type="EC" id="2.7.11.1" evidence="3"/>
<comment type="subunit">
    <text evidence="2">Component of the EKC/KEOPS complex composed of at least BUD32, CGI121, GON7, KAE1 and PCC1; the whole complex dimerizes.</text>
</comment>
<dbReference type="Gene3D" id="1.10.510.10">
    <property type="entry name" value="Transferase(Phosphotransferase) domain 1"/>
    <property type="match status" value="1"/>
</dbReference>
<dbReference type="GO" id="GO:0004674">
    <property type="term" value="F:protein serine/threonine kinase activity"/>
    <property type="evidence" value="ECO:0007669"/>
    <property type="project" value="UniProtKB-EC"/>
</dbReference>
<feature type="compositionally biased region" description="Basic and acidic residues" evidence="10">
    <location>
        <begin position="498"/>
        <end position="509"/>
    </location>
</feature>
<organism evidence="12 13">
    <name type="scientific">Melanomma pulvis-pyrius CBS 109.77</name>
    <dbReference type="NCBI Taxonomy" id="1314802"/>
    <lineage>
        <taxon>Eukaryota</taxon>
        <taxon>Fungi</taxon>
        <taxon>Dikarya</taxon>
        <taxon>Ascomycota</taxon>
        <taxon>Pezizomycotina</taxon>
        <taxon>Dothideomycetes</taxon>
        <taxon>Pleosporomycetidae</taxon>
        <taxon>Pleosporales</taxon>
        <taxon>Melanommataceae</taxon>
        <taxon>Melanomma</taxon>
    </lineage>
</organism>
<evidence type="ECO:0000313" key="12">
    <source>
        <dbReference type="EMBL" id="KAF2787663.1"/>
    </source>
</evidence>
<evidence type="ECO:0000256" key="2">
    <source>
        <dbReference type="ARBA" id="ARBA00011534"/>
    </source>
</evidence>
<evidence type="ECO:0000259" key="11">
    <source>
        <dbReference type="PROSITE" id="PS50011"/>
    </source>
</evidence>
<dbReference type="InterPro" id="IPR040976">
    <property type="entry name" value="Pkinase_fungal"/>
</dbReference>
<feature type="region of interest" description="Disordered" evidence="10">
    <location>
        <begin position="497"/>
        <end position="563"/>
    </location>
</feature>
<dbReference type="OrthoDB" id="5584477at2759"/>
<dbReference type="Pfam" id="PF17667">
    <property type="entry name" value="Pkinase_fungal"/>
    <property type="match status" value="1"/>
</dbReference>
<evidence type="ECO:0000313" key="13">
    <source>
        <dbReference type="Proteomes" id="UP000799757"/>
    </source>
</evidence>
<evidence type="ECO:0000256" key="4">
    <source>
        <dbReference type="ARBA" id="ARBA00013948"/>
    </source>
</evidence>
<comment type="function">
    <text evidence="1">Component of the EKC/KEOPS complex that is required for the formation of a threonylcarbamoyl group on adenosine at position 37 (t(6)A37) in tRNAs that read codons beginning with adenine. The complex is probably involved in the transfer of the threonylcarbamoyl moiety of threonylcarbamoyl-AMP (TC-AMP) to the N6 group of A37. BUD32 has ATPase activity in the context of the EKC/KEOPS complex and likely plays a supporting role to the catalytic subunit KAE1. The EKC/KEOPS complex also promotes both telomere uncapping and telomere elongation. The complex is required for efficient recruitment of transcriptional coactivators.</text>
</comment>
<dbReference type="PROSITE" id="PS00109">
    <property type="entry name" value="PROTEIN_KINASE_TYR"/>
    <property type="match status" value="1"/>
</dbReference>
<keyword evidence="13" id="KW-1185">Reference proteome</keyword>
<accession>A0A6A6WUN6</accession>
<dbReference type="PANTHER" id="PTHR38248:SF2">
    <property type="entry name" value="FUNK1 11"/>
    <property type="match status" value="1"/>
</dbReference>
<dbReference type="SUPFAM" id="SSF56112">
    <property type="entry name" value="Protein kinase-like (PK-like)"/>
    <property type="match status" value="1"/>
</dbReference>